<feature type="transmembrane region" description="Helical" evidence="1">
    <location>
        <begin position="46"/>
        <end position="69"/>
    </location>
</feature>
<dbReference type="AlphaFoldDB" id="A0A0G0SGL0"/>
<dbReference type="Proteomes" id="UP000034293">
    <property type="component" value="Unassembled WGS sequence"/>
</dbReference>
<name>A0A0G0SGL0_9BACT</name>
<keyword evidence="1" id="KW-0812">Transmembrane</keyword>
<evidence type="ECO:0000313" key="2">
    <source>
        <dbReference type="EMBL" id="KKR64008.1"/>
    </source>
</evidence>
<feature type="transmembrane region" description="Helical" evidence="1">
    <location>
        <begin position="90"/>
        <end position="106"/>
    </location>
</feature>
<sequence>MKNFLIAGVDDGIGIPPANPSYKGSIVNPTLGDLGKETGVSFFQKLIPALINILLIGGALVFFFVLVTGAIQWISSGGDKQAIENARSKITNALIGIVILFSVFAIVKLVEYFFGISILTLDIGNLIIR</sequence>
<organism evidence="2 3">
    <name type="scientific">Candidatus Woesebacteria bacterium GW2011_GWA1_40_43</name>
    <dbReference type="NCBI Taxonomy" id="1618553"/>
    <lineage>
        <taxon>Bacteria</taxon>
        <taxon>Candidatus Woeseibacteriota</taxon>
    </lineage>
</organism>
<gene>
    <name evidence="2" type="ORF">UU02_C0014G0010</name>
</gene>
<keyword evidence="1" id="KW-1133">Transmembrane helix</keyword>
<accession>A0A0G0SGL0</accession>
<reference evidence="2 3" key="1">
    <citation type="journal article" date="2015" name="Nature">
        <title>rRNA introns, odd ribosomes, and small enigmatic genomes across a large radiation of phyla.</title>
        <authorList>
            <person name="Brown C.T."/>
            <person name="Hug L.A."/>
            <person name="Thomas B.C."/>
            <person name="Sharon I."/>
            <person name="Castelle C.J."/>
            <person name="Singh A."/>
            <person name="Wilkins M.J."/>
            <person name="Williams K.H."/>
            <person name="Banfield J.F."/>
        </authorList>
    </citation>
    <scope>NUCLEOTIDE SEQUENCE [LARGE SCALE GENOMIC DNA]</scope>
</reference>
<comment type="caution">
    <text evidence="2">The sequence shown here is derived from an EMBL/GenBank/DDBJ whole genome shotgun (WGS) entry which is preliminary data.</text>
</comment>
<evidence type="ECO:0000256" key="1">
    <source>
        <dbReference type="SAM" id="Phobius"/>
    </source>
</evidence>
<protein>
    <submittedName>
        <fullName evidence="2">Uncharacterized protein</fullName>
    </submittedName>
</protein>
<dbReference type="InterPro" id="IPR043993">
    <property type="entry name" value="T4SS_pilin"/>
</dbReference>
<keyword evidence="1" id="KW-0472">Membrane</keyword>
<proteinExistence type="predicted"/>
<dbReference type="Pfam" id="PF18895">
    <property type="entry name" value="T4SS_pilin"/>
    <property type="match status" value="1"/>
</dbReference>
<evidence type="ECO:0000313" key="3">
    <source>
        <dbReference type="Proteomes" id="UP000034293"/>
    </source>
</evidence>
<dbReference type="EMBL" id="LBZA01000014">
    <property type="protein sequence ID" value="KKR64008.1"/>
    <property type="molecule type" value="Genomic_DNA"/>
</dbReference>